<keyword evidence="9 15" id="KW-0067">ATP-binding</keyword>
<dbReference type="InterPro" id="IPR005146">
    <property type="entry name" value="B3/B4_tRNA-bd"/>
</dbReference>
<evidence type="ECO:0000256" key="4">
    <source>
        <dbReference type="ARBA" id="ARBA00022490"/>
    </source>
</evidence>
<dbReference type="SUPFAM" id="SSF46955">
    <property type="entry name" value="Putative DNA-binding domain"/>
    <property type="match status" value="1"/>
</dbReference>
<dbReference type="EC" id="6.1.1.20" evidence="15"/>
<dbReference type="SMART" id="SM00896">
    <property type="entry name" value="FDX-ACB"/>
    <property type="match status" value="1"/>
</dbReference>
<dbReference type="Pfam" id="PF03484">
    <property type="entry name" value="B5"/>
    <property type="match status" value="1"/>
</dbReference>
<dbReference type="SUPFAM" id="SSF56037">
    <property type="entry name" value="PheT/TilS domain"/>
    <property type="match status" value="1"/>
</dbReference>
<dbReference type="CDD" id="cd02796">
    <property type="entry name" value="tRNA_bind_bactPheRS"/>
    <property type="match status" value="1"/>
</dbReference>
<dbReference type="NCBIfam" id="NF045760">
    <property type="entry name" value="YtpR"/>
    <property type="match status" value="1"/>
</dbReference>
<dbReference type="InterPro" id="IPR005147">
    <property type="entry name" value="tRNA_synthase_B5-dom"/>
</dbReference>
<evidence type="ECO:0000256" key="16">
    <source>
        <dbReference type="PROSITE-ProRule" id="PRU00209"/>
    </source>
</evidence>
<feature type="domain" description="TRNA-binding" evidence="17">
    <location>
        <begin position="42"/>
        <end position="155"/>
    </location>
</feature>
<keyword evidence="6 15" id="KW-0436">Ligase</keyword>
<dbReference type="InterPro" id="IPR012340">
    <property type="entry name" value="NA-bd_OB-fold"/>
</dbReference>
<dbReference type="InterPro" id="IPR041616">
    <property type="entry name" value="PheRS_beta_core"/>
</dbReference>
<dbReference type="InterPro" id="IPR002547">
    <property type="entry name" value="tRNA-bd_dom"/>
</dbReference>
<dbReference type="Pfam" id="PF03147">
    <property type="entry name" value="FDX-ACB"/>
    <property type="match status" value="1"/>
</dbReference>
<dbReference type="CDD" id="cd00769">
    <property type="entry name" value="PheRS_beta_core"/>
    <property type="match status" value="1"/>
</dbReference>
<dbReference type="InterPro" id="IPR004532">
    <property type="entry name" value="Phe-tRNA-ligase_IIc_bsu_bact"/>
</dbReference>
<dbReference type="GO" id="GO:0005524">
    <property type="term" value="F:ATP binding"/>
    <property type="evidence" value="ECO:0007669"/>
    <property type="project" value="UniProtKB-UniRule"/>
</dbReference>
<keyword evidence="5 16" id="KW-0820">tRNA-binding</keyword>
<evidence type="ECO:0000256" key="3">
    <source>
        <dbReference type="ARBA" id="ARBA00011209"/>
    </source>
</evidence>
<comment type="catalytic activity">
    <reaction evidence="14 15">
        <text>tRNA(Phe) + L-phenylalanine + ATP = L-phenylalanyl-tRNA(Phe) + AMP + diphosphate + H(+)</text>
        <dbReference type="Rhea" id="RHEA:19413"/>
        <dbReference type="Rhea" id="RHEA-COMP:9668"/>
        <dbReference type="Rhea" id="RHEA-COMP:9699"/>
        <dbReference type="ChEBI" id="CHEBI:15378"/>
        <dbReference type="ChEBI" id="CHEBI:30616"/>
        <dbReference type="ChEBI" id="CHEBI:33019"/>
        <dbReference type="ChEBI" id="CHEBI:58095"/>
        <dbReference type="ChEBI" id="CHEBI:78442"/>
        <dbReference type="ChEBI" id="CHEBI:78531"/>
        <dbReference type="ChEBI" id="CHEBI:456215"/>
        <dbReference type="EC" id="6.1.1.20"/>
    </reaction>
</comment>
<dbReference type="PROSITE" id="PS50886">
    <property type="entry name" value="TRBD"/>
    <property type="match status" value="1"/>
</dbReference>
<dbReference type="Gene3D" id="3.50.40.10">
    <property type="entry name" value="Phenylalanyl-trna Synthetase, Chain B, domain 3"/>
    <property type="match status" value="1"/>
</dbReference>
<dbReference type="GO" id="GO:0006432">
    <property type="term" value="P:phenylalanyl-tRNA aminoacylation"/>
    <property type="evidence" value="ECO:0007669"/>
    <property type="project" value="UniProtKB-UniRule"/>
</dbReference>
<feature type="binding site" evidence="15">
    <location>
        <position position="469"/>
    </location>
    <ligand>
        <name>Mg(2+)</name>
        <dbReference type="ChEBI" id="CHEBI:18420"/>
        <note>shared with alpha subunit</note>
    </ligand>
</feature>
<evidence type="ECO:0000256" key="6">
    <source>
        <dbReference type="ARBA" id="ARBA00022598"/>
    </source>
</evidence>
<accession>A0A6C0GQH0</accession>
<dbReference type="InterPro" id="IPR045864">
    <property type="entry name" value="aa-tRNA-synth_II/BPL/LPL"/>
</dbReference>
<keyword evidence="12 15" id="KW-0648">Protein biosynthesis</keyword>
<dbReference type="HAMAP" id="MF_00283">
    <property type="entry name" value="Phe_tRNA_synth_beta1"/>
    <property type="match status" value="1"/>
</dbReference>
<feature type="domain" description="FDX-ACB" evidence="18">
    <location>
        <begin position="710"/>
        <end position="803"/>
    </location>
</feature>
<evidence type="ECO:0000256" key="12">
    <source>
        <dbReference type="ARBA" id="ARBA00022917"/>
    </source>
</evidence>
<dbReference type="SUPFAM" id="SSF50249">
    <property type="entry name" value="Nucleic acid-binding proteins"/>
    <property type="match status" value="1"/>
</dbReference>
<evidence type="ECO:0000256" key="9">
    <source>
        <dbReference type="ARBA" id="ARBA00022840"/>
    </source>
</evidence>
<dbReference type="PANTHER" id="PTHR10947:SF0">
    <property type="entry name" value="PHENYLALANINE--TRNA LIGASE BETA SUBUNIT"/>
    <property type="match status" value="1"/>
</dbReference>
<dbReference type="Pfam" id="PF17759">
    <property type="entry name" value="tRNA_synthFbeta"/>
    <property type="match status" value="1"/>
</dbReference>
<dbReference type="GO" id="GO:0004826">
    <property type="term" value="F:phenylalanine-tRNA ligase activity"/>
    <property type="evidence" value="ECO:0007669"/>
    <property type="project" value="UniProtKB-UniRule"/>
</dbReference>
<dbReference type="GO" id="GO:0000287">
    <property type="term" value="F:magnesium ion binding"/>
    <property type="evidence" value="ECO:0007669"/>
    <property type="project" value="UniProtKB-UniRule"/>
</dbReference>
<evidence type="ECO:0000256" key="1">
    <source>
        <dbReference type="ARBA" id="ARBA00004496"/>
    </source>
</evidence>
<gene>
    <name evidence="15" type="primary">pheT</name>
    <name evidence="20" type="ORF">GXP67_25780</name>
</gene>
<dbReference type="Proteomes" id="UP000480178">
    <property type="component" value="Chromosome"/>
</dbReference>
<evidence type="ECO:0000256" key="15">
    <source>
        <dbReference type="HAMAP-Rule" id="MF_00283"/>
    </source>
</evidence>
<organism evidence="20 21">
    <name type="scientific">Rhodocytophaga rosea</name>
    <dbReference type="NCBI Taxonomy" id="2704465"/>
    <lineage>
        <taxon>Bacteria</taxon>
        <taxon>Pseudomonadati</taxon>
        <taxon>Bacteroidota</taxon>
        <taxon>Cytophagia</taxon>
        <taxon>Cytophagales</taxon>
        <taxon>Rhodocytophagaceae</taxon>
        <taxon>Rhodocytophaga</taxon>
    </lineage>
</organism>
<dbReference type="FunFam" id="3.30.70.380:FF:000001">
    <property type="entry name" value="Phenylalanine--tRNA ligase beta subunit"/>
    <property type="match status" value="1"/>
</dbReference>
<feature type="binding site" evidence="15">
    <location>
        <position position="473"/>
    </location>
    <ligand>
        <name>Mg(2+)</name>
        <dbReference type="ChEBI" id="CHEBI:18420"/>
        <note>shared with alpha subunit</note>
    </ligand>
</feature>
<proteinExistence type="inferred from homology"/>
<dbReference type="SMART" id="SM00874">
    <property type="entry name" value="B5"/>
    <property type="match status" value="1"/>
</dbReference>
<evidence type="ECO:0000256" key="2">
    <source>
        <dbReference type="ARBA" id="ARBA00008653"/>
    </source>
</evidence>
<dbReference type="EMBL" id="CP048222">
    <property type="protein sequence ID" value="QHT69812.1"/>
    <property type="molecule type" value="Genomic_DNA"/>
</dbReference>
<dbReference type="Gene3D" id="3.30.70.380">
    <property type="entry name" value="Ferrodoxin-fold anticodon-binding domain"/>
    <property type="match status" value="1"/>
</dbReference>
<dbReference type="Gene3D" id="3.30.56.10">
    <property type="match status" value="2"/>
</dbReference>
<dbReference type="SUPFAM" id="SSF55681">
    <property type="entry name" value="Class II aaRS and biotin synthetases"/>
    <property type="match status" value="1"/>
</dbReference>
<dbReference type="PANTHER" id="PTHR10947">
    <property type="entry name" value="PHENYLALANYL-TRNA SYNTHETASE BETA CHAIN AND LEUCINE-RICH REPEAT-CONTAINING PROTEIN 47"/>
    <property type="match status" value="1"/>
</dbReference>
<comment type="subcellular location">
    <subcellularLocation>
        <location evidence="1 15">Cytoplasm</location>
    </subcellularLocation>
</comment>
<dbReference type="InterPro" id="IPR036690">
    <property type="entry name" value="Fdx_antiC-bd_sf"/>
</dbReference>
<dbReference type="PROSITE" id="PS51447">
    <property type="entry name" value="FDX_ACB"/>
    <property type="match status" value="1"/>
</dbReference>
<dbReference type="InterPro" id="IPR009061">
    <property type="entry name" value="DNA-bd_dom_put_sf"/>
</dbReference>
<dbReference type="InterPro" id="IPR045060">
    <property type="entry name" value="Phe-tRNA-ligase_IIc_bsu"/>
</dbReference>
<dbReference type="InterPro" id="IPR033714">
    <property type="entry name" value="tRNA_bind_bactPheRS"/>
</dbReference>
<dbReference type="KEGG" id="rhoz:GXP67_25780"/>
<sequence>MKISLNWLKQYISLPESPEQISALLTRSGLEVEHLEKIESVPGGMEGIVIGEVLTCARHPDADKLSITTVDIGNNTIVPIVCGASNVAAGQKVIVATVGATLYPTGSEPFKIKKAKIRGEVSEGMICAEDEIGVGTSHAGIIVADTDLPNGTPASIYFNLEPDYIFEIGLTPNRADAASHIGVIRDLKALLNRPYQLPPVENFRIATAGKPFDVRVEEPAGCPRYSGLTISGIMVKESPEWLKKRLQSIGLSPINNVVDVTNFVLHELGQPLHAFDAAHITGNQVLVKTLPQDTPFVTLDKQTRKLQSFDLMICNAEEGMCIAGVFGGITSGVTSETKAIFLESACFSPAYIRRTSQYHGLKTDASFRFERGTDPNNTVYALKRAALLIQEVAGGEITSDIVDIYPQPVGEREIPMLYKHIDRLIGKSIERPAIQTILANLDIQIQNEDETGFTAIVPAYRVDVLREADVIEEILRIYGYDNIELPPYQYSSFLAEFPVTDKNKLQAKISSLLADNGFYEIITNSLTKQAYTQKFNAVASGQDIEILNKLSEDLGVLRQTLLFSGMEVLAYNLNRRQKELKLFEFGTIYYKQEGKYIEKQRLALVLAGDKQAESWLEKTKPVDFHVLASAVQKILHRMNVKKFDSSETKHPVFSYGLTFTLNGKELVNFGLVQSNASKFMEIKSPVWYADFDWEYLLKQYNASLAAEEIAKFPEVRRDLSLVIDKNVSFKQIRQLATAQERRLLKSVNVFDVYEGENIGKDKKSYSVSFILQDEQATLTDQIIDRTMQKLIGTFEKELNAVIRK</sequence>
<comment type="cofactor">
    <cofactor evidence="15">
        <name>Mg(2+)</name>
        <dbReference type="ChEBI" id="CHEBI:18420"/>
    </cofactor>
    <text evidence="15">Binds 2 magnesium ions per tetramer.</text>
</comment>
<dbReference type="InterPro" id="IPR020825">
    <property type="entry name" value="Phe-tRNA_synthase-like_B3/B4"/>
</dbReference>
<keyword evidence="13 15" id="KW-0030">Aminoacyl-tRNA synthetase</keyword>
<dbReference type="FunFam" id="2.40.50.140:FF:000045">
    <property type="entry name" value="Phenylalanine--tRNA ligase beta subunit"/>
    <property type="match status" value="1"/>
</dbReference>
<keyword evidence="11 16" id="KW-0694">RNA-binding</keyword>
<dbReference type="GO" id="GO:0000049">
    <property type="term" value="F:tRNA binding"/>
    <property type="evidence" value="ECO:0007669"/>
    <property type="project" value="UniProtKB-UniRule"/>
</dbReference>
<keyword evidence="7 15" id="KW-0479">Metal-binding</keyword>
<comment type="subunit">
    <text evidence="3 15">Tetramer of two alpha and two beta subunits.</text>
</comment>
<dbReference type="Pfam" id="PF03483">
    <property type="entry name" value="B3_4"/>
    <property type="match status" value="1"/>
</dbReference>
<evidence type="ECO:0000256" key="14">
    <source>
        <dbReference type="ARBA" id="ARBA00049255"/>
    </source>
</evidence>
<feature type="domain" description="B5" evidence="19">
    <location>
        <begin position="409"/>
        <end position="485"/>
    </location>
</feature>
<dbReference type="Pfam" id="PF01588">
    <property type="entry name" value="tRNA_bind"/>
    <property type="match status" value="1"/>
</dbReference>
<evidence type="ECO:0000256" key="13">
    <source>
        <dbReference type="ARBA" id="ARBA00023146"/>
    </source>
</evidence>
<evidence type="ECO:0000256" key="8">
    <source>
        <dbReference type="ARBA" id="ARBA00022741"/>
    </source>
</evidence>
<evidence type="ECO:0000259" key="18">
    <source>
        <dbReference type="PROSITE" id="PS51447"/>
    </source>
</evidence>
<evidence type="ECO:0000313" key="20">
    <source>
        <dbReference type="EMBL" id="QHT69812.1"/>
    </source>
</evidence>
<dbReference type="SMART" id="SM00873">
    <property type="entry name" value="B3_4"/>
    <property type="match status" value="1"/>
</dbReference>
<dbReference type="InterPro" id="IPR005121">
    <property type="entry name" value="Fdx_antiC-bd"/>
</dbReference>
<protein>
    <recommendedName>
        <fullName evidence="15">Phenylalanine--tRNA ligase beta subunit</fullName>
        <ecNumber evidence="15">6.1.1.20</ecNumber>
    </recommendedName>
    <alternativeName>
        <fullName evidence="15">Phenylalanyl-tRNA synthetase beta subunit</fullName>
        <shortName evidence="15">PheRS</shortName>
    </alternativeName>
</protein>
<feature type="binding site" evidence="15">
    <location>
        <position position="463"/>
    </location>
    <ligand>
        <name>Mg(2+)</name>
        <dbReference type="ChEBI" id="CHEBI:18420"/>
        <note>shared with alpha subunit</note>
    </ligand>
</feature>
<keyword evidence="8 15" id="KW-0547">Nucleotide-binding</keyword>
<evidence type="ECO:0000256" key="10">
    <source>
        <dbReference type="ARBA" id="ARBA00022842"/>
    </source>
</evidence>
<evidence type="ECO:0000259" key="17">
    <source>
        <dbReference type="PROSITE" id="PS50886"/>
    </source>
</evidence>
<evidence type="ECO:0000256" key="11">
    <source>
        <dbReference type="ARBA" id="ARBA00022884"/>
    </source>
</evidence>
<dbReference type="SUPFAM" id="SSF54991">
    <property type="entry name" value="Anticodon-binding domain of PheRS"/>
    <property type="match status" value="1"/>
</dbReference>
<feature type="binding site" evidence="15">
    <location>
        <position position="472"/>
    </location>
    <ligand>
        <name>Mg(2+)</name>
        <dbReference type="ChEBI" id="CHEBI:18420"/>
        <note>shared with alpha subunit</note>
    </ligand>
</feature>
<keyword evidence="10 15" id="KW-0460">Magnesium</keyword>
<evidence type="ECO:0000313" key="21">
    <source>
        <dbReference type="Proteomes" id="UP000480178"/>
    </source>
</evidence>
<name>A0A6C0GQH0_9BACT</name>
<keyword evidence="21" id="KW-1185">Reference proteome</keyword>
<evidence type="ECO:0000256" key="7">
    <source>
        <dbReference type="ARBA" id="ARBA00022723"/>
    </source>
</evidence>
<dbReference type="RefSeq" id="WP_162445796.1">
    <property type="nucleotide sequence ID" value="NZ_CP048222.1"/>
</dbReference>
<evidence type="ECO:0000256" key="5">
    <source>
        <dbReference type="ARBA" id="ARBA00022555"/>
    </source>
</evidence>
<dbReference type="AlphaFoldDB" id="A0A6C0GQH0"/>
<dbReference type="PROSITE" id="PS51483">
    <property type="entry name" value="B5"/>
    <property type="match status" value="1"/>
</dbReference>
<dbReference type="Gene3D" id="3.30.930.10">
    <property type="entry name" value="Bira Bifunctional Protein, Domain 2"/>
    <property type="match status" value="1"/>
</dbReference>
<dbReference type="NCBIfam" id="TIGR00472">
    <property type="entry name" value="pheT_bact"/>
    <property type="match status" value="1"/>
</dbReference>
<evidence type="ECO:0000259" key="19">
    <source>
        <dbReference type="PROSITE" id="PS51483"/>
    </source>
</evidence>
<reference evidence="20 21" key="1">
    <citation type="submission" date="2020-01" db="EMBL/GenBank/DDBJ databases">
        <authorList>
            <person name="Kim M.K."/>
        </authorList>
    </citation>
    <scope>NUCLEOTIDE SEQUENCE [LARGE SCALE GENOMIC DNA]</scope>
    <source>
        <strain evidence="20 21">172606-1</strain>
    </source>
</reference>
<keyword evidence="4 15" id="KW-0963">Cytoplasm</keyword>
<comment type="similarity">
    <text evidence="2 15">Belongs to the phenylalanyl-tRNA synthetase beta subunit family. Type 1 subfamily.</text>
</comment>
<dbReference type="GO" id="GO:0009328">
    <property type="term" value="C:phenylalanine-tRNA ligase complex"/>
    <property type="evidence" value="ECO:0007669"/>
    <property type="project" value="TreeGrafter"/>
</dbReference>
<dbReference type="Gene3D" id="2.40.50.140">
    <property type="entry name" value="Nucleic acid-binding proteins"/>
    <property type="match status" value="1"/>
</dbReference>